<sequence length="234" mass="24586">MVMHQARRYTAIVLFAFAIATSAPLALWLIAGSASVLAEQVGLVGDRLAVPVGWMGAVLVAVGYISYTLWSVPFVREHVTEISPLKALGVWVAITSSAIEEVIFRRMVMDALADNGIGAVGQIGASALAFGVAHGAWVLLGREWAIAIPVVVSTTCLGAGLAAVYLLSDRALLPAVIAHIAINLVIEPWLILSAVTRDWNPQHAKRFPPPQAPSGCSPESLTNGTGLDSNTSSN</sequence>
<dbReference type="Proteomes" id="UP000193518">
    <property type="component" value="Unassembled WGS sequence"/>
</dbReference>
<keyword evidence="2" id="KW-0472">Membrane</keyword>
<protein>
    <recommendedName>
        <fullName evidence="3">CAAX prenyl protease 2/Lysostaphin resistance protein A-like domain-containing protein</fullName>
    </recommendedName>
</protein>
<organism evidence="4 5">
    <name type="scientific">Rhodococcus hoagii</name>
    <name type="common">Corynebacterium equii</name>
    <dbReference type="NCBI Taxonomy" id="43767"/>
    <lineage>
        <taxon>Bacteria</taxon>
        <taxon>Bacillati</taxon>
        <taxon>Actinomycetota</taxon>
        <taxon>Actinomycetes</taxon>
        <taxon>Mycobacteriales</taxon>
        <taxon>Nocardiaceae</taxon>
        <taxon>Prescottella</taxon>
    </lineage>
</organism>
<feature type="region of interest" description="Disordered" evidence="1">
    <location>
        <begin position="203"/>
        <end position="234"/>
    </location>
</feature>
<dbReference type="GO" id="GO:0004175">
    <property type="term" value="F:endopeptidase activity"/>
    <property type="evidence" value="ECO:0007669"/>
    <property type="project" value="UniProtKB-ARBA"/>
</dbReference>
<feature type="transmembrane region" description="Helical" evidence="2">
    <location>
        <begin position="48"/>
        <end position="70"/>
    </location>
</feature>
<evidence type="ECO:0000256" key="1">
    <source>
        <dbReference type="SAM" id="MobiDB-lite"/>
    </source>
</evidence>
<comment type="caution">
    <text evidence="4">The sequence shown here is derived from an EMBL/GenBank/DDBJ whole genome shotgun (WGS) entry which is preliminary data.</text>
</comment>
<feature type="domain" description="CAAX prenyl protease 2/Lysostaphin resistance protein A-like" evidence="3">
    <location>
        <begin position="88"/>
        <end position="185"/>
    </location>
</feature>
<evidence type="ECO:0000313" key="5">
    <source>
        <dbReference type="Proteomes" id="UP000193518"/>
    </source>
</evidence>
<feature type="transmembrane region" description="Helical" evidence="2">
    <location>
        <begin position="173"/>
        <end position="196"/>
    </location>
</feature>
<name>A0AAE5MJE6_RHOHA</name>
<feature type="transmembrane region" description="Helical" evidence="2">
    <location>
        <begin position="119"/>
        <end position="140"/>
    </location>
</feature>
<feature type="compositionally biased region" description="Polar residues" evidence="1">
    <location>
        <begin position="217"/>
        <end position="234"/>
    </location>
</feature>
<dbReference type="EMBL" id="LWIC01000003">
    <property type="protein sequence ID" value="ORM28179.1"/>
    <property type="molecule type" value="Genomic_DNA"/>
</dbReference>
<gene>
    <name evidence="4" type="ORF">A5N68_08555</name>
</gene>
<evidence type="ECO:0000313" key="4">
    <source>
        <dbReference type="EMBL" id="ORM28179.1"/>
    </source>
</evidence>
<dbReference type="GO" id="GO:0080120">
    <property type="term" value="P:CAAX-box protein maturation"/>
    <property type="evidence" value="ECO:0007669"/>
    <property type="project" value="UniProtKB-ARBA"/>
</dbReference>
<keyword evidence="2" id="KW-1133">Transmembrane helix</keyword>
<dbReference type="AlphaFoldDB" id="A0AAE5MJE6"/>
<keyword evidence="2" id="KW-0812">Transmembrane</keyword>
<feature type="transmembrane region" description="Helical" evidence="2">
    <location>
        <begin position="147"/>
        <end position="167"/>
    </location>
</feature>
<dbReference type="InterPro" id="IPR003675">
    <property type="entry name" value="Rce1/LyrA-like_dom"/>
</dbReference>
<accession>A0AAE5MJE6</accession>
<evidence type="ECO:0000256" key="2">
    <source>
        <dbReference type="SAM" id="Phobius"/>
    </source>
</evidence>
<dbReference type="Pfam" id="PF02517">
    <property type="entry name" value="Rce1-like"/>
    <property type="match status" value="1"/>
</dbReference>
<proteinExistence type="predicted"/>
<reference evidence="4 5" key="1">
    <citation type="journal article" date="2016" name="Genome Biol. Evol.">
        <title>Pangenome and Phylogenomic Analysis of the Pathogenic Actinobacterium Rhodococcus equi.</title>
        <authorList>
            <person name="Anastasi E."/>
            <person name="MacArthur I."/>
            <person name="Scortti M."/>
            <person name="Alvarez S."/>
            <person name="Giguere S."/>
            <person name="Vazquez-Boland J.A."/>
        </authorList>
    </citation>
    <scope>NUCLEOTIDE SEQUENCE [LARGE SCALE GENOMIC DNA]</scope>
    <source>
        <strain evidence="4 5">PAM1271</strain>
    </source>
</reference>
<feature type="transmembrane region" description="Helical" evidence="2">
    <location>
        <begin position="82"/>
        <end position="99"/>
    </location>
</feature>
<evidence type="ECO:0000259" key="3">
    <source>
        <dbReference type="Pfam" id="PF02517"/>
    </source>
</evidence>